<accession>A0ABR6WTU5</accession>
<evidence type="ECO:0000313" key="1">
    <source>
        <dbReference type="EMBL" id="MBC3804039.1"/>
    </source>
</evidence>
<evidence type="ECO:0000313" key="2">
    <source>
        <dbReference type="Proteomes" id="UP000603234"/>
    </source>
</evidence>
<name>A0ABR6WTU5_9FIRM</name>
<proteinExistence type="predicted"/>
<dbReference type="RefSeq" id="WP_186841924.1">
    <property type="nucleotide sequence ID" value="NZ_WJBC01000006.1"/>
</dbReference>
<comment type="caution">
    <text evidence="1">The sequence shown here is derived from an EMBL/GenBank/DDBJ whole genome shotgun (WGS) entry which is preliminary data.</text>
</comment>
<dbReference type="EMBL" id="WJBC01000006">
    <property type="protein sequence ID" value="MBC3804039.1"/>
    <property type="molecule type" value="Genomic_DNA"/>
</dbReference>
<dbReference type="Proteomes" id="UP000603234">
    <property type="component" value="Unassembled WGS sequence"/>
</dbReference>
<reference evidence="1 2" key="1">
    <citation type="journal article" date="2020" name="mSystems">
        <title>Defining Genomic and Predicted Metabolic Features of the Acetobacterium Genus.</title>
        <authorList>
            <person name="Ross D.E."/>
            <person name="Marshall C.W."/>
            <person name="Gulliver D."/>
            <person name="May H.D."/>
            <person name="Norman R.S."/>
        </authorList>
    </citation>
    <scope>NUCLEOTIDE SEQUENCE [LARGE SCALE GENOMIC DNA]</scope>
    <source>
        <strain evidence="1 2">DSM 8238</strain>
    </source>
</reference>
<gene>
    <name evidence="1" type="ORF">GH808_06260</name>
</gene>
<keyword evidence="2" id="KW-1185">Reference proteome</keyword>
<organism evidence="1 2">
    <name type="scientific">Acetobacterium fimetarium</name>
    <dbReference type="NCBI Taxonomy" id="52691"/>
    <lineage>
        <taxon>Bacteria</taxon>
        <taxon>Bacillati</taxon>
        <taxon>Bacillota</taxon>
        <taxon>Clostridia</taxon>
        <taxon>Eubacteriales</taxon>
        <taxon>Eubacteriaceae</taxon>
        <taxon>Acetobacterium</taxon>
    </lineage>
</organism>
<protein>
    <submittedName>
        <fullName evidence="1">Uncharacterized protein</fullName>
    </submittedName>
</protein>
<sequence>MKNNDILFGTIRKFCSRIDRVSICRKETLDYENYKSIKDVPENYDQYFLYGFGMIESEFDDTLKNCIEIMISKEPRNDI</sequence>